<evidence type="ECO:0000256" key="1">
    <source>
        <dbReference type="SAM" id="Phobius"/>
    </source>
</evidence>
<dbReference type="STRING" id="1122149.FD44_GL001779"/>
<dbReference type="InterPro" id="IPR032083">
    <property type="entry name" value="DUF4811"/>
</dbReference>
<keyword evidence="1" id="KW-0472">Membrane</keyword>
<comment type="caution">
    <text evidence="2">The sequence shown here is derived from an EMBL/GenBank/DDBJ whole genome shotgun (WGS) entry which is preliminary data.</text>
</comment>
<proteinExistence type="predicted"/>
<keyword evidence="1" id="KW-0812">Transmembrane</keyword>
<organism evidence="2 3">
    <name type="scientific">Secundilactobacillus malefermentans</name>
    <dbReference type="NCBI Taxonomy" id="176292"/>
    <lineage>
        <taxon>Bacteria</taxon>
        <taxon>Bacillati</taxon>
        <taxon>Bacillota</taxon>
        <taxon>Bacilli</taxon>
        <taxon>Lactobacillales</taxon>
        <taxon>Lactobacillaceae</taxon>
        <taxon>Secundilactobacillus</taxon>
    </lineage>
</organism>
<name>A0A4R5NS94_9LACO</name>
<feature type="transmembrane region" description="Helical" evidence="1">
    <location>
        <begin position="26"/>
        <end position="46"/>
    </location>
</feature>
<accession>A0A4R5NS94</accession>
<gene>
    <name evidence="2" type="ORF">C5L31_002189</name>
</gene>
<evidence type="ECO:0008006" key="4">
    <source>
        <dbReference type="Google" id="ProtNLM"/>
    </source>
</evidence>
<reference evidence="2 3" key="1">
    <citation type="journal article" date="2019" name="Appl. Microbiol. Biotechnol.">
        <title>Uncovering carbohydrate metabolism through a genotype-phenotype association study of 56 lactic acid bacteria genomes.</title>
        <authorList>
            <person name="Buron-Moles G."/>
            <person name="Chailyan A."/>
            <person name="Dolejs I."/>
            <person name="Forster J."/>
            <person name="Miks M.H."/>
        </authorList>
    </citation>
    <scope>NUCLEOTIDE SEQUENCE [LARGE SCALE GENOMIC DNA]</scope>
    <source>
        <strain evidence="2 3">ATCC 49373</strain>
    </source>
</reference>
<dbReference type="OrthoDB" id="2249491at2"/>
<protein>
    <recommendedName>
        <fullName evidence="4">DUF4811 domain-containing protein</fullName>
    </recommendedName>
</protein>
<dbReference type="AlphaFoldDB" id="A0A4R5NS94"/>
<sequence>MIVIFLFAGALIFAWSVIFLQHSIKKAVWVTVGFILVVGSVVLMTLNYNGYFGMKQIQTTETRPLATMGKNRQVLAYKRLGTQTERIYFYRDNPLDTKVKKTRPTISTVVLKRGAKQNAVKITRTYRVYRNEELRLLFANGVPNHQLTHSRYTFSVKSNSKVIEK</sequence>
<dbReference type="Proteomes" id="UP000294854">
    <property type="component" value="Unassembled WGS sequence"/>
</dbReference>
<evidence type="ECO:0000313" key="3">
    <source>
        <dbReference type="Proteomes" id="UP000294854"/>
    </source>
</evidence>
<keyword evidence="1" id="KW-1133">Transmembrane helix</keyword>
<dbReference type="Pfam" id="PF16069">
    <property type="entry name" value="DUF4811"/>
    <property type="match status" value="1"/>
</dbReference>
<evidence type="ECO:0000313" key="2">
    <source>
        <dbReference type="EMBL" id="TDG79970.1"/>
    </source>
</evidence>
<dbReference type="EMBL" id="PUFO01000016">
    <property type="protein sequence ID" value="TDG79970.1"/>
    <property type="molecule type" value="Genomic_DNA"/>
</dbReference>
<keyword evidence="3" id="KW-1185">Reference proteome</keyword>
<dbReference type="RefSeq" id="WP_010620364.1">
    <property type="nucleotide sequence ID" value="NZ_PUFO01000016.1"/>
</dbReference>